<dbReference type="Proteomes" id="UP001172155">
    <property type="component" value="Unassembled WGS sequence"/>
</dbReference>
<comment type="similarity">
    <text evidence="1">Belongs to the methyltransferase superfamily. LaeA methyltransferase family.</text>
</comment>
<feature type="region of interest" description="Disordered" evidence="2">
    <location>
        <begin position="1"/>
        <end position="55"/>
    </location>
</feature>
<gene>
    <name evidence="3" type="ORF">B0T18DRAFT_476824</name>
</gene>
<evidence type="ECO:0000313" key="4">
    <source>
        <dbReference type="Proteomes" id="UP001172155"/>
    </source>
</evidence>
<feature type="region of interest" description="Disordered" evidence="2">
    <location>
        <begin position="394"/>
        <end position="425"/>
    </location>
</feature>
<dbReference type="SUPFAM" id="SSF53335">
    <property type="entry name" value="S-adenosyl-L-methionine-dependent methyltransferases"/>
    <property type="match status" value="1"/>
</dbReference>
<keyword evidence="3" id="KW-0808">Transferase</keyword>
<dbReference type="GO" id="GO:0032259">
    <property type="term" value="P:methylation"/>
    <property type="evidence" value="ECO:0007669"/>
    <property type="project" value="UniProtKB-KW"/>
</dbReference>
<organism evidence="3 4">
    <name type="scientific">Schizothecium vesticola</name>
    <dbReference type="NCBI Taxonomy" id="314040"/>
    <lineage>
        <taxon>Eukaryota</taxon>
        <taxon>Fungi</taxon>
        <taxon>Dikarya</taxon>
        <taxon>Ascomycota</taxon>
        <taxon>Pezizomycotina</taxon>
        <taxon>Sordariomycetes</taxon>
        <taxon>Sordariomycetidae</taxon>
        <taxon>Sordariales</taxon>
        <taxon>Schizotheciaceae</taxon>
        <taxon>Schizothecium</taxon>
    </lineage>
</organism>
<dbReference type="PANTHER" id="PTHR43591">
    <property type="entry name" value="METHYLTRANSFERASE"/>
    <property type="match status" value="1"/>
</dbReference>
<name>A0AA40F943_9PEZI</name>
<dbReference type="CDD" id="cd02440">
    <property type="entry name" value="AdoMet_MTases"/>
    <property type="match status" value="1"/>
</dbReference>
<reference evidence="3" key="1">
    <citation type="submission" date="2023-06" db="EMBL/GenBank/DDBJ databases">
        <title>Genome-scale phylogeny and comparative genomics of the fungal order Sordariales.</title>
        <authorList>
            <consortium name="Lawrence Berkeley National Laboratory"/>
            <person name="Hensen N."/>
            <person name="Bonometti L."/>
            <person name="Westerberg I."/>
            <person name="Brannstrom I.O."/>
            <person name="Guillou S."/>
            <person name="Cros-Aarteil S."/>
            <person name="Calhoun S."/>
            <person name="Haridas S."/>
            <person name="Kuo A."/>
            <person name="Mondo S."/>
            <person name="Pangilinan J."/>
            <person name="Riley R."/>
            <person name="LaButti K."/>
            <person name="Andreopoulos B."/>
            <person name="Lipzen A."/>
            <person name="Chen C."/>
            <person name="Yanf M."/>
            <person name="Daum C."/>
            <person name="Ng V."/>
            <person name="Clum A."/>
            <person name="Steindorff A."/>
            <person name="Ohm R."/>
            <person name="Martin F."/>
            <person name="Silar P."/>
            <person name="Natvig D."/>
            <person name="Lalanne C."/>
            <person name="Gautier V."/>
            <person name="Ament-velasquez S.L."/>
            <person name="Kruys A."/>
            <person name="Hutchinson M.I."/>
            <person name="Powell A.J."/>
            <person name="Barry K."/>
            <person name="Miller A.N."/>
            <person name="Grigoriev I.V."/>
            <person name="Debuchy R."/>
            <person name="Gladieux P."/>
            <person name="Thoren M.H."/>
            <person name="Johannesson H."/>
        </authorList>
    </citation>
    <scope>NUCLEOTIDE SEQUENCE</scope>
    <source>
        <strain evidence="3">SMH3187-1</strain>
    </source>
</reference>
<dbReference type="EMBL" id="JAUKUD010000001">
    <property type="protein sequence ID" value="KAK0753307.1"/>
    <property type="molecule type" value="Genomic_DNA"/>
</dbReference>
<dbReference type="GO" id="GO:0008168">
    <property type="term" value="F:methyltransferase activity"/>
    <property type="evidence" value="ECO:0007669"/>
    <property type="project" value="UniProtKB-KW"/>
</dbReference>
<evidence type="ECO:0000256" key="1">
    <source>
        <dbReference type="ARBA" id="ARBA00038158"/>
    </source>
</evidence>
<dbReference type="Gene3D" id="3.40.50.150">
    <property type="entry name" value="Vaccinia Virus protein VP39"/>
    <property type="match status" value="1"/>
</dbReference>
<sequence length="425" mass="47543">MEATERVVSPGPKPEPSPEPTRSDADTKSQGTLAVPESEGDNGVENGDHGPKKSSSLSVYAMSMYPKVDPAHRVEYPFDPVVHDDGTIDSARTIYAEDVDYVMENGRQYCGNYCCPVDEREQTRQYLLHQVFLKFFDLNLTSVTLDNPQCILDVGTGLGEWAIGMAEKYPDCEVFGTDIAPIQPTDQVPVNVEFHVEDAEDEWIWPPNAVDLVHLRDMAGAFSDWSYIYQQAFECLRPRGWIEVVDFDDYFADQNFLAFYPPDSASRTLAAALVEASRLSGRPRGVGHMAPELLAEVGFVDVEHTVHDLLLGQTADSDKTYADYWLVAMITGIESVCLRPLTTTLGWEPGRVRELCRQASEDTKRLAEDTSLGDTFVVKLRVLTARKPLQASPARNMHDWMREKGGGDDYSTIDSRRTLRSEDTK</sequence>
<evidence type="ECO:0000256" key="2">
    <source>
        <dbReference type="SAM" id="MobiDB-lite"/>
    </source>
</evidence>
<dbReference type="Pfam" id="PF13489">
    <property type="entry name" value="Methyltransf_23"/>
    <property type="match status" value="1"/>
</dbReference>
<dbReference type="PANTHER" id="PTHR43591:SF105">
    <property type="entry name" value="METHYLTRANSFERASE DOMAIN-CONTAINING PROTEIN-RELATED"/>
    <property type="match status" value="1"/>
</dbReference>
<accession>A0AA40F943</accession>
<dbReference type="InterPro" id="IPR029063">
    <property type="entry name" value="SAM-dependent_MTases_sf"/>
</dbReference>
<keyword evidence="4" id="KW-1185">Reference proteome</keyword>
<feature type="compositionally biased region" description="Basic and acidic residues" evidence="2">
    <location>
        <begin position="414"/>
        <end position="425"/>
    </location>
</feature>
<evidence type="ECO:0000313" key="3">
    <source>
        <dbReference type="EMBL" id="KAK0753307.1"/>
    </source>
</evidence>
<keyword evidence="3" id="KW-0489">Methyltransferase</keyword>
<comment type="caution">
    <text evidence="3">The sequence shown here is derived from an EMBL/GenBank/DDBJ whole genome shotgun (WGS) entry which is preliminary data.</text>
</comment>
<dbReference type="AlphaFoldDB" id="A0AA40F943"/>
<proteinExistence type="inferred from homology"/>
<protein>
    <submittedName>
        <fullName evidence="3">S-adenosyl-L-methionine-dependent methyltransferase</fullName>
    </submittedName>
</protein>
<feature type="compositionally biased region" description="Basic and acidic residues" evidence="2">
    <location>
        <begin position="396"/>
        <end position="407"/>
    </location>
</feature>